<keyword evidence="2" id="KW-1185">Reference proteome</keyword>
<dbReference type="AlphaFoldDB" id="A0A2W7IGG4"/>
<organism evidence="1 2">
    <name type="scientific">Humitalea rosea</name>
    <dbReference type="NCBI Taxonomy" id="990373"/>
    <lineage>
        <taxon>Bacteria</taxon>
        <taxon>Pseudomonadati</taxon>
        <taxon>Pseudomonadota</taxon>
        <taxon>Alphaproteobacteria</taxon>
        <taxon>Acetobacterales</taxon>
        <taxon>Roseomonadaceae</taxon>
        <taxon>Humitalea</taxon>
    </lineage>
</organism>
<evidence type="ECO:0000313" key="1">
    <source>
        <dbReference type="EMBL" id="PZW37863.1"/>
    </source>
</evidence>
<comment type="caution">
    <text evidence="1">The sequence shown here is derived from an EMBL/GenBank/DDBJ whole genome shotgun (WGS) entry which is preliminary data.</text>
</comment>
<gene>
    <name evidence="1" type="ORF">C8P66_13914</name>
</gene>
<evidence type="ECO:0000313" key="2">
    <source>
        <dbReference type="Proteomes" id="UP000249688"/>
    </source>
</evidence>
<sequence length="98" mass="11018">MMTLELLCARFTALHAEDLQRWIAEGYVRPEAADGDLVFQDIDVERVALILDLREAMAVNEDALPVVLSLLDQLYALRRRLRRLGLEPDSPGPDDEAG</sequence>
<name>A0A2W7IGG4_9PROT</name>
<dbReference type="Gene3D" id="1.10.1660.10">
    <property type="match status" value="1"/>
</dbReference>
<proteinExistence type="predicted"/>
<dbReference type="Proteomes" id="UP000249688">
    <property type="component" value="Unassembled WGS sequence"/>
</dbReference>
<accession>A0A2W7IGG4</accession>
<dbReference type="EMBL" id="QKYU01000039">
    <property type="protein sequence ID" value="PZW37863.1"/>
    <property type="molecule type" value="Genomic_DNA"/>
</dbReference>
<reference evidence="1 2" key="1">
    <citation type="submission" date="2018-06" db="EMBL/GenBank/DDBJ databases">
        <title>Genomic Encyclopedia of Archaeal and Bacterial Type Strains, Phase II (KMG-II): from individual species to whole genera.</title>
        <authorList>
            <person name="Goeker M."/>
        </authorList>
    </citation>
    <scope>NUCLEOTIDE SEQUENCE [LARGE SCALE GENOMIC DNA]</scope>
    <source>
        <strain evidence="1 2">DSM 24525</strain>
    </source>
</reference>
<protein>
    <submittedName>
        <fullName evidence="1">Chaperone modulatory protein CbpM</fullName>
    </submittedName>
</protein>